<organism evidence="1 2">
    <name type="scientific">Myxococcus landrumensis</name>
    <dbReference type="NCBI Taxonomy" id="2813577"/>
    <lineage>
        <taxon>Bacteria</taxon>
        <taxon>Pseudomonadati</taxon>
        <taxon>Myxococcota</taxon>
        <taxon>Myxococcia</taxon>
        <taxon>Myxococcales</taxon>
        <taxon>Cystobacterineae</taxon>
        <taxon>Myxococcaceae</taxon>
        <taxon>Myxococcus</taxon>
    </lineage>
</organism>
<name>A0ABX7NJL7_9BACT</name>
<protein>
    <submittedName>
        <fullName evidence="1">Alkaline phosphatase family protein</fullName>
    </submittedName>
</protein>
<accession>A0ABX7NJL7</accession>
<gene>
    <name evidence="1" type="ORF">JY572_39770</name>
</gene>
<reference evidence="1 2" key="1">
    <citation type="submission" date="2021-02" db="EMBL/GenBank/DDBJ databases">
        <title>De Novo genome assembly of isolated myxobacteria.</title>
        <authorList>
            <person name="Stevens D.C."/>
        </authorList>
    </citation>
    <scope>NUCLEOTIDE SEQUENCE [LARGE SCALE GENOMIC DNA]</scope>
    <source>
        <strain evidence="1 2">SCHIC003</strain>
    </source>
</reference>
<dbReference type="EMBL" id="CP071091">
    <property type="protein sequence ID" value="QSQ18579.1"/>
    <property type="molecule type" value="Genomic_DNA"/>
</dbReference>
<evidence type="ECO:0000313" key="2">
    <source>
        <dbReference type="Proteomes" id="UP000663090"/>
    </source>
</evidence>
<dbReference type="Gene3D" id="3.40.720.10">
    <property type="entry name" value="Alkaline Phosphatase, subunit A"/>
    <property type="match status" value="1"/>
</dbReference>
<proteinExistence type="predicted"/>
<sequence>MWARTLARRIRSKVPPVAAPGRRKLLIVHLDGVPKALLDEAMVGGQLPFFSRLIRSGEFLLDDAFWGSPTSTPYFQAGLLYGLRHSNLPAYSWFDRELGRELRMNVPADALEIERRLRGTGRDSLLDGGGHGYFTLFRAGAENALSMSTLGSLKLMAQGFSYEMMGLAAGRTRSVWSFLRSLGVDAWQSAREMMRWARALGNWSHESAFLVSRIFFQRLGWSFAHTKALVDMARGVPVIYLVYGNYDETAHRRGPRSTLARSELHRVDASLAELHAMARSVEQPYDVVILSDHGHVDSVPLEQRQGARLKSVLLEGPSVPLSDDVMRGLCDGRARPERDVRPREPFTPVVVECGNFAHVYLSGEREALEARELLARYPEVLARATRNPDLGLVAMKRGRSAVVVVQGGVYGLEDLERAPLSAEFSRRAVRDFLRGLPSMQTAGDLVLFGEVVPRGGTVGFAWEFGSHGGLTRTEANSLVCWPANAPVDLSGLSHCVDLHDRLAEAYLEPARRLRWAP</sequence>
<keyword evidence="2" id="KW-1185">Reference proteome</keyword>
<dbReference type="InterPro" id="IPR017850">
    <property type="entry name" value="Alkaline_phosphatase_core_sf"/>
</dbReference>
<dbReference type="Pfam" id="PF01663">
    <property type="entry name" value="Phosphodiest"/>
    <property type="match status" value="1"/>
</dbReference>
<dbReference type="InterPro" id="IPR002591">
    <property type="entry name" value="Phosphodiest/P_Trfase"/>
</dbReference>
<evidence type="ECO:0000313" key="1">
    <source>
        <dbReference type="EMBL" id="QSQ18579.1"/>
    </source>
</evidence>
<dbReference type="Proteomes" id="UP000663090">
    <property type="component" value="Chromosome"/>
</dbReference>
<dbReference type="SUPFAM" id="SSF53649">
    <property type="entry name" value="Alkaline phosphatase-like"/>
    <property type="match status" value="1"/>
</dbReference>